<comment type="caution">
    <text evidence="1">The sequence shown here is derived from an EMBL/GenBank/DDBJ whole genome shotgun (WGS) entry which is preliminary data.</text>
</comment>
<dbReference type="AlphaFoldDB" id="A0A2T0X1G8"/>
<accession>A0A2T0X1G8</accession>
<reference evidence="1 2" key="1">
    <citation type="submission" date="2018-03" db="EMBL/GenBank/DDBJ databases">
        <title>Genomic Encyclopedia of Archaeal and Bacterial Type Strains, Phase II (KMG-II): from individual species to whole genera.</title>
        <authorList>
            <person name="Goeker M."/>
        </authorList>
    </citation>
    <scope>NUCLEOTIDE SEQUENCE [LARGE SCALE GENOMIC DNA]</scope>
    <source>
        <strain evidence="1 2">DSM 29318</strain>
    </source>
</reference>
<proteinExistence type="predicted"/>
<keyword evidence="2" id="KW-1185">Reference proteome</keyword>
<gene>
    <name evidence="1" type="ORF">BCF33_1558</name>
</gene>
<protein>
    <submittedName>
        <fullName evidence="1">Uncharacterized protein</fullName>
    </submittedName>
</protein>
<name>A0A2T0X1G8_9RHOB</name>
<organism evidence="1 2">
    <name type="scientific">Hasllibacter halocynthiae</name>
    <dbReference type="NCBI Taxonomy" id="595589"/>
    <lineage>
        <taxon>Bacteria</taxon>
        <taxon>Pseudomonadati</taxon>
        <taxon>Pseudomonadota</taxon>
        <taxon>Alphaproteobacteria</taxon>
        <taxon>Rhodobacterales</taxon>
        <taxon>Roseobacteraceae</taxon>
        <taxon>Hasllibacter</taxon>
    </lineage>
</organism>
<dbReference type="EMBL" id="PVTT01000002">
    <property type="protein sequence ID" value="PRY92704.1"/>
    <property type="molecule type" value="Genomic_DNA"/>
</dbReference>
<dbReference type="RefSeq" id="WP_158259377.1">
    <property type="nucleotide sequence ID" value="NZ_PVTT01000002.1"/>
</dbReference>
<evidence type="ECO:0000313" key="2">
    <source>
        <dbReference type="Proteomes" id="UP000238801"/>
    </source>
</evidence>
<sequence length="81" mass="8741">MIRRGGDLFVFRAAGSDSRITGTTFNPYVGFQTFTESRQRPAVQMLDPAAAGARDALSVRALLRPDWQRIVAEGLPTGCGA</sequence>
<dbReference type="OrthoDB" id="7773880at2"/>
<evidence type="ECO:0000313" key="1">
    <source>
        <dbReference type="EMBL" id="PRY92704.1"/>
    </source>
</evidence>
<dbReference type="Proteomes" id="UP000238801">
    <property type="component" value="Unassembled WGS sequence"/>
</dbReference>